<keyword evidence="2" id="KW-1185">Reference proteome</keyword>
<proteinExistence type="predicted"/>
<reference evidence="1 2" key="1">
    <citation type="submission" date="2020-08" db="EMBL/GenBank/DDBJ databases">
        <title>Sequencing the genomes of 1000 actinobacteria strains.</title>
        <authorList>
            <person name="Klenk H.-P."/>
        </authorList>
    </citation>
    <scope>NUCLEOTIDE SEQUENCE [LARGE SCALE GENOMIC DNA]</scope>
    <source>
        <strain evidence="1 2">DSM 46659</strain>
    </source>
</reference>
<dbReference type="Proteomes" id="UP000546642">
    <property type="component" value="Unassembled WGS sequence"/>
</dbReference>
<evidence type="ECO:0000313" key="2">
    <source>
        <dbReference type="Proteomes" id="UP000546642"/>
    </source>
</evidence>
<dbReference type="AlphaFoldDB" id="A0A7W9YHV1"/>
<dbReference type="EMBL" id="JACHDS010000001">
    <property type="protein sequence ID" value="MBB6172245.1"/>
    <property type="molecule type" value="Genomic_DNA"/>
</dbReference>
<accession>A0A7W9YHV1</accession>
<evidence type="ECO:0000313" key="1">
    <source>
        <dbReference type="EMBL" id="MBB6172245.1"/>
    </source>
</evidence>
<organism evidence="1 2">
    <name type="scientific">Nocardiopsis mwathae</name>
    <dbReference type="NCBI Taxonomy" id="1472723"/>
    <lineage>
        <taxon>Bacteria</taxon>
        <taxon>Bacillati</taxon>
        <taxon>Actinomycetota</taxon>
        <taxon>Actinomycetes</taxon>
        <taxon>Streptosporangiales</taxon>
        <taxon>Nocardiopsidaceae</taxon>
        <taxon>Nocardiopsis</taxon>
    </lineage>
</organism>
<gene>
    <name evidence="1" type="ORF">HNR23_002305</name>
</gene>
<sequence>MGTLAPTSPAPVRAGHVYQCCDPRHPERAIRVIDYTPGSTRAVVVDAHTGKYPRRLLVADLHPTGTTHLGTPRRAGYRLISATEGDR</sequence>
<comment type="caution">
    <text evidence="1">The sequence shown here is derived from an EMBL/GenBank/DDBJ whole genome shotgun (WGS) entry which is preliminary data.</text>
</comment>
<dbReference type="RefSeq" id="WP_184075572.1">
    <property type="nucleotide sequence ID" value="NZ_JACHDS010000001.1"/>
</dbReference>
<name>A0A7W9YHV1_9ACTN</name>
<protein>
    <submittedName>
        <fullName evidence="1">Uncharacterized protein</fullName>
    </submittedName>
</protein>